<protein>
    <submittedName>
        <fullName evidence="2">Protein Wnt</fullName>
    </submittedName>
</protein>
<dbReference type="AlphaFoldDB" id="A0A0M3HN11"/>
<keyword evidence="1" id="KW-1185">Reference proteome</keyword>
<evidence type="ECO:0000313" key="2">
    <source>
        <dbReference type="WBParaSite" id="ALUE_0000300601-mRNA-1"/>
    </source>
</evidence>
<sequence>MSNGRGVENVKECAYRDLSLAPGVNRERKHGDKKFISPEHFCAHQVAMRVSNRHALKAMQCHCNEEYRGKCESQYIDDSKQLFKKV</sequence>
<reference evidence="2" key="1">
    <citation type="submission" date="2017-02" db="UniProtKB">
        <authorList>
            <consortium name="WormBaseParasite"/>
        </authorList>
    </citation>
    <scope>IDENTIFICATION</scope>
</reference>
<dbReference type="WBParaSite" id="ALUE_0000300601-mRNA-1">
    <property type="protein sequence ID" value="ALUE_0000300601-mRNA-1"/>
    <property type="gene ID" value="ALUE_0000300601"/>
</dbReference>
<organism evidence="1 2">
    <name type="scientific">Ascaris lumbricoides</name>
    <name type="common">Giant roundworm</name>
    <dbReference type="NCBI Taxonomy" id="6252"/>
    <lineage>
        <taxon>Eukaryota</taxon>
        <taxon>Metazoa</taxon>
        <taxon>Ecdysozoa</taxon>
        <taxon>Nematoda</taxon>
        <taxon>Chromadorea</taxon>
        <taxon>Rhabditida</taxon>
        <taxon>Spirurina</taxon>
        <taxon>Ascaridomorpha</taxon>
        <taxon>Ascaridoidea</taxon>
        <taxon>Ascarididae</taxon>
        <taxon>Ascaris</taxon>
    </lineage>
</organism>
<name>A0A0M3HN11_ASCLU</name>
<accession>A0A0M3HN11</accession>
<proteinExistence type="predicted"/>
<evidence type="ECO:0000313" key="1">
    <source>
        <dbReference type="Proteomes" id="UP000036681"/>
    </source>
</evidence>
<dbReference type="Proteomes" id="UP000036681">
    <property type="component" value="Unplaced"/>
</dbReference>